<evidence type="ECO:0000256" key="2">
    <source>
        <dbReference type="ARBA" id="ARBA00022614"/>
    </source>
</evidence>
<evidence type="ECO:0000256" key="6">
    <source>
        <dbReference type="ARBA" id="ARBA00023027"/>
    </source>
</evidence>
<evidence type="ECO:0000256" key="4">
    <source>
        <dbReference type="ARBA" id="ARBA00022801"/>
    </source>
</evidence>
<dbReference type="InterPro" id="IPR036390">
    <property type="entry name" value="WH_DNA-bd_sf"/>
</dbReference>
<dbReference type="EMBL" id="AB010698">
    <property type="protein sequence ID" value="BAB11081.1"/>
    <property type="molecule type" value="Genomic_DNA"/>
</dbReference>
<keyword evidence="6" id="KW-0520">NAD</keyword>
<evidence type="ECO:0000256" key="3">
    <source>
        <dbReference type="ARBA" id="ARBA00022737"/>
    </source>
</evidence>
<dbReference type="SMR" id="Q9FL35"/>
<evidence type="ECO:0000256" key="8">
    <source>
        <dbReference type="SAM" id="MobiDB-lite"/>
    </source>
</evidence>
<accession>Q9FL35</accession>
<dbReference type="FunFam" id="3.80.10.10:FF:000386">
    <property type="entry name" value="Disease resistance protein RPS4"/>
    <property type="match status" value="1"/>
</dbReference>
<reference evidence="11 13" key="2">
    <citation type="journal article" date="2000" name="Nature">
        <title>Sequence and analysis of chromosome 5 of the plant Arabidopsis thaliana.</title>
        <authorList>
            <consortium name="Kazusa DNA Research Institute"/>
            <consortium name="Cold Spring Harbor and Washington University in St Louis Sequencing Consortium"/>
            <consortium name="European Union Arabidopsis Genome Sequencing Consortium"/>
            <person name="Tabata S."/>
            <person name="Kaneko T."/>
            <person name="Nakamura Y."/>
            <person name="Kotani H."/>
            <person name="Kato T."/>
            <person name="Asamizu E."/>
            <person name="Miyajima N."/>
            <person name="Sasamoto S."/>
            <person name="Kimura T."/>
            <person name="Hosouchi T."/>
            <person name="Kawashima K."/>
            <person name="Kohara M."/>
            <person name="Matsumoto M."/>
            <person name="Matsuno A."/>
            <person name="Muraki A."/>
            <person name="Nakayama S."/>
            <person name="Nakazaki N."/>
            <person name="Naruo K."/>
            <person name="Okumura S."/>
            <person name="Shinpo S."/>
            <person name="Takeuchi C."/>
            <person name="Wada T."/>
            <person name="Watanabe A."/>
            <person name="Yamada M."/>
            <person name="Yasuda M."/>
            <person name="Sato S."/>
            <person name="de la Bastide M."/>
            <person name="Huang E."/>
            <person name="Spiegel L."/>
            <person name="Gnoj L."/>
            <person name="O'Shaughnessy A."/>
            <person name="Preston R."/>
            <person name="Habermann K."/>
            <person name="Murray J."/>
            <person name="Johnson D."/>
            <person name="Rohlfing T."/>
            <person name="Nelson J."/>
            <person name="Stoneking T."/>
            <person name="Pepin K."/>
            <person name="Spieth J."/>
            <person name="Sekhon M."/>
            <person name="Armstrong J."/>
            <person name="Becker M."/>
            <person name="Belter E."/>
            <person name="Cordum H."/>
            <person name="Cordes M."/>
            <person name="Courtney L."/>
            <person name="Courtney W."/>
            <person name="Dante M."/>
            <person name="Du H."/>
            <person name="Edwards J."/>
            <person name="Fryman J."/>
            <person name="Haakensen B."/>
            <person name="Lamar E."/>
            <person name="Latreille P."/>
            <person name="Leonard S."/>
            <person name="Meyer R."/>
            <person name="Mulvaney E."/>
            <person name="Ozersky P."/>
            <person name="Riley A."/>
            <person name="Strowmatt C."/>
            <person name="Wagner-McPherson C."/>
            <person name="Wollam A."/>
            <person name="Yoakum M."/>
            <person name="Bell M."/>
            <person name="Dedhia N."/>
            <person name="Parnell L."/>
            <person name="Shah R."/>
            <person name="Rodriguez M."/>
            <person name="See L.H."/>
            <person name="Vil D."/>
            <person name="Baker J."/>
            <person name="Kirchoff K."/>
            <person name="Toth K."/>
            <person name="King L."/>
            <person name="Bahret A."/>
            <person name="Miller B."/>
            <person name="Marra M."/>
            <person name="Martienssen R."/>
            <person name="McCombie W.R."/>
            <person name="Wilson R.K."/>
            <person name="Murphy G."/>
            <person name="Bancroft I."/>
            <person name="Volckaert G."/>
            <person name="Wambutt R."/>
            <person name="Dusterhoft A."/>
            <person name="Stiekema W."/>
            <person name="Pohl T."/>
            <person name="Entian K.D."/>
            <person name="Terryn N."/>
            <person name="Hartley N."/>
            <person name="Bent E."/>
            <person name="Johnson S."/>
            <person name="Langham S.A."/>
            <person name="McCullagh B."/>
            <person name="Robben J."/>
            <person name="Grymonprez B."/>
            <person name="Zimmermann W."/>
            <person name="Ramsperger U."/>
            <person name="Wedler H."/>
            <person name="Balke K."/>
            <person name="Wedler E."/>
            <person name="Peters S."/>
            <person name="van Staveren M."/>
            <person name="Dirkse W."/>
            <person name="Mooijman P."/>
            <person name="Lankhorst R.K."/>
            <person name="Weitzenegger T."/>
            <person name="Bothe G."/>
            <person name="Rose M."/>
            <person name="Hauf J."/>
            <person name="Berneiser S."/>
            <person name="Hempel S."/>
            <person name="Feldpausch M."/>
            <person name="Lamberth S."/>
            <person name="Villarroel R."/>
            <person name="Gielen J."/>
            <person name="Ardiles W."/>
            <person name="Bents O."/>
            <person name="Lemcke K."/>
            <person name="Kolesov G."/>
            <person name="Mayer K."/>
            <person name="Rudd S."/>
            <person name="Schoof H."/>
            <person name="Schueller C."/>
            <person name="Zaccaria P."/>
            <person name="Mewes H.W."/>
            <person name="Bevan M."/>
            <person name="Fransz P."/>
        </authorList>
    </citation>
    <scope>NUCLEOTIDE SEQUENCE [LARGE SCALE GENOMIC DNA]</scope>
    <source>
        <strain evidence="13">cv. Columbia</strain>
    </source>
</reference>
<dbReference type="TAIR" id="AT5G46260"/>
<name>Q9FL35_ARATH</name>
<dbReference type="FunFam" id="3.40.50.10140:FF:000007">
    <property type="entry name" value="Disease resistance protein (TIR-NBS-LRR class)"/>
    <property type="match status" value="1"/>
</dbReference>
<dbReference type="PROSITE" id="PS50104">
    <property type="entry name" value="TIR"/>
    <property type="match status" value="1"/>
</dbReference>
<keyword evidence="5" id="KW-0611">Plant defense</keyword>
<dbReference type="SMART" id="SM00382">
    <property type="entry name" value="AAA"/>
    <property type="match status" value="1"/>
</dbReference>
<dbReference type="Pfam" id="PF23282">
    <property type="entry name" value="WHD_ROQ1"/>
    <property type="match status" value="1"/>
</dbReference>
<evidence type="ECO:0000313" key="12">
    <source>
        <dbReference type="EMBL" id="BAB11081.1"/>
    </source>
</evidence>
<dbReference type="InterPro" id="IPR003593">
    <property type="entry name" value="AAA+_ATPase"/>
</dbReference>
<keyword evidence="4" id="KW-0378">Hydrolase</keyword>
<evidence type="ECO:0000256" key="1">
    <source>
        <dbReference type="ARBA" id="ARBA00011982"/>
    </source>
</evidence>
<dbReference type="SUPFAM" id="SSF46785">
    <property type="entry name" value="Winged helix' DNA-binding domain"/>
    <property type="match status" value="1"/>
</dbReference>
<sequence length="1205" mass="137473">MASSSSSRNWLYDVFLSFRGGDVRVTFRSHFLKEFDRKLITAFRDNEIERSHSLWPDLEQAIKESRIAVVVFSKNYASSSWCLNELLEIVNCNDKIIIPVFYGVDPSQVRYQIGEFGKIFEKTCKRQTEEVKNQWKKALTHVANMLGFDSSKWDDEAKMIEEIANDVLRKLLLTTSKDFEDFVGLEDHIANMSALLDLESKEVKMVGIWGSSGIGKTTIARALFNNLFRHFQVRKFIDRSFAYKSREIHSSANPDDHNMKLHLQESFLSEILRMPNIKIDHLGVLGERLQHQKVLIIIDDVDDQVILDSLVGKTQWFGNGSRIIVVTNNKHFLTAHGIDRMYEVSLPTEEHALAMLCQSAFKKKSPPEGFEMLVVQVARYAGSLPLVLKVLGSYLSGKDKEYWIDMLPRLQNGLNDKIERILRISYDGLESEDQAIFRHIACIFNHMEVTTIKSLLANSIYGANVGLQNLVDKSIIHVRWGHVEMHPLLQEMGRKIVRTQSIGKPRKREFLVDPNDICDVLSEGIDTQKVLGISLETSKIDELCVHESAFKRMRNLRFLKIGTDIFGEENRLHLPESFDYLPPTLKLLCWSEFPMRCMPSNFCPKNLVTLKMTNSKLHKLWEGAVPLTCLKEMDLDGSVNLKEIPDLSMATNLETLNFENCKSLVELPSFIQNLNKLLKLNMAFCNSLETLPTGFNLKSLNRIDFTKCSKLRTFPDFSTNISDLYLTGTNIEELPSNLHLENLIDLRISKKEIDGKQWEGVMKPLKPLLAMLSPTLTSLQLQNIPNLVELPCSFQNLIQLEVLDITNCRNLETLPTGINLQSLDSLSFKGCSRLRSFPEISTNISSLNLEETGIEEVPWWIDKFSNLGLLSMDRCSRLKCVSLHISKLKRLGKVDFKDCGALTIVDLCGCPIGMEMEANNIDTVSKVKLDFRDCFNLDPETVLHQESIIFKYMLFPGKEEMPSYFTYRTTGSSSLTIPLLHLPLSQPFFRFRVGALVTNVKHGKNIKVKCEFKDRFGNSFHVGSDDFYVYLLFTKSQKGSQMLTILDCCIPLNEGNASLAQGNYYDHVDINIHISSGGWRSTFELKEWGIRLLEEDSSSAENGLGNPNSTLPHVSEAEEGNMGYYTPLQEGLVNEIEHSEESGDINVGTKRSKKRMRPKKTIWGIHRFKNLLRSRKRMRVSIKNERPLKKSRTRPASIPRTGRNT</sequence>
<dbReference type="Pfam" id="PF07725">
    <property type="entry name" value="LRR_3"/>
    <property type="match status" value="1"/>
</dbReference>
<dbReference type="FunFam" id="1.10.8.430:FF:000002">
    <property type="entry name" value="Disease resistance protein (TIR-NBS-LRR class)"/>
    <property type="match status" value="1"/>
</dbReference>
<reference evidence="11" key="4">
    <citation type="submission" date="2016-05" db="EMBL/GenBank/DDBJ databases">
        <authorList>
            <person name="Krishnakumar V."/>
            <person name="Cheng C.-Y."/>
            <person name="Chan A.P."/>
            <person name="Schobel S."/>
            <person name="Kim M."/>
            <person name="Ferlanti E.S."/>
            <person name="Belyaeva I."/>
            <person name="Rosen B.D."/>
            <person name="Micklem G."/>
            <person name="Miller J.R."/>
            <person name="Vaughn M."/>
            <person name="Town C.D."/>
        </authorList>
    </citation>
    <scope>NUCLEOTIDE SEQUENCE</scope>
</reference>
<dbReference type="InterPro" id="IPR032675">
    <property type="entry name" value="LRR_dom_sf"/>
</dbReference>
<dbReference type="FunFam" id="3.40.50.300:FF:001002">
    <property type="entry name" value="Disease resistance protein (TIR-NBS-LRR class)"/>
    <property type="match status" value="1"/>
</dbReference>
<dbReference type="GO" id="GO:0061809">
    <property type="term" value="F:NAD+ nucleosidase activity, cyclic ADP-ribose generating"/>
    <property type="evidence" value="ECO:0007669"/>
    <property type="project" value="UniProtKB-EC"/>
</dbReference>
<proteinExistence type="predicted"/>
<dbReference type="InterPro" id="IPR011713">
    <property type="entry name" value="Leu-rich_rpt_3"/>
</dbReference>
<protein>
    <recommendedName>
        <fullName evidence="1">ADP-ribosyl cyclase/cyclic ADP-ribose hydrolase</fullName>
        <ecNumber evidence="1">3.2.2.6</ecNumber>
    </recommendedName>
</protein>
<dbReference type="PANTHER" id="PTHR11017">
    <property type="entry name" value="LEUCINE-RICH REPEAT-CONTAINING PROTEIN"/>
    <property type="match status" value="1"/>
</dbReference>
<organism evidence="12">
    <name type="scientific">Arabidopsis thaliana</name>
    <name type="common">Mouse-ear cress</name>
    <dbReference type="NCBI Taxonomy" id="3702"/>
    <lineage>
        <taxon>Eukaryota</taxon>
        <taxon>Viridiplantae</taxon>
        <taxon>Streptophyta</taxon>
        <taxon>Embryophyta</taxon>
        <taxon>Tracheophyta</taxon>
        <taxon>Spermatophyta</taxon>
        <taxon>Magnoliopsida</taxon>
        <taxon>eudicotyledons</taxon>
        <taxon>Gunneridae</taxon>
        <taxon>Pentapetalae</taxon>
        <taxon>rosids</taxon>
        <taxon>malvids</taxon>
        <taxon>Brassicales</taxon>
        <taxon>Brassicaceae</taxon>
        <taxon>Camelineae</taxon>
        <taxon>Arabidopsis</taxon>
    </lineage>
</organism>
<dbReference type="iPTMnet" id="Q9FL35"/>
<dbReference type="KEGG" id="ath:AT5G46260"/>
<dbReference type="STRING" id="3702.Q9FL35"/>
<dbReference type="Proteomes" id="UP000006548">
    <property type="component" value="Chromosome 5"/>
</dbReference>
<evidence type="ECO:0000259" key="9">
    <source>
        <dbReference type="PROSITE" id="PS50104"/>
    </source>
</evidence>
<gene>
    <name evidence="11" type="primary">MPL12.4</name>
    <name evidence="11" type="synonym">MPL12_4</name>
    <name evidence="10 11" type="ordered locus">At5g46260</name>
</gene>
<dbReference type="SUPFAM" id="SSF52200">
    <property type="entry name" value="Toll/Interleukin receptor TIR domain"/>
    <property type="match status" value="1"/>
</dbReference>
<dbReference type="ExpressionAtlas" id="Q9FL35">
    <property type="expression patterns" value="baseline and differential"/>
</dbReference>
<dbReference type="GO" id="GO:0007165">
    <property type="term" value="P:signal transduction"/>
    <property type="evidence" value="ECO:0007669"/>
    <property type="project" value="InterPro"/>
</dbReference>
<evidence type="ECO:0000313" key="13">
    <source>
        <dbReference type="Proteomes" id="UP000006548"/>
    </source>
</evidence>
<reference evidence="11" key="3">
    <citation type="submission" date="2011-02" db="EMBL/GenBank/DDBJ databases">
        <authorList>
            <consortium name="TAIR"/>
            <person name="Swarbreck D."/>
            <person name="Lamesch P."/>
            <person name="Wilks C."/>
            <person name="Huala E."/>
        </authorList>
    </citation>
    <scope>NUCLEOTIDE SEQUENCE</scope>
</reference>
<dbReference type="EC" id="3.2.2.6" evidence="1"/>
<evidence type="ECO:0000313" key="10">
    <source>
        <dbReference type="Araport" id="AT5G46260"/>
    </source>
</evidence>
<dbReference type="InterPro" id="IPR000157">
    <property type="entry name" value="TIR_dom"/>
</dbReference>
<dbReference type="FunCoup" id="Q9FL35">
    <property type="interactions" value="2"/>
</dbReference>
<feature type="region of interest" description="Disordered" evidence="8">
    <location>
        <begin position="1183"/>
        <end position="1205"/>
    </location>
</feature>
<dbReference type="InterPro" id="IPR002182">
    <property type="entry name" value="NB-ARC"/>
</dbReference>
<dbReference type="PANTHER" id="PTHR11017:SF228">
    <property type="entry name" value="ADP-RIBOSYL CYCLASE_CYCLIC ADP-RIBOSE HYDROLASE-RELATED"/>
    <property type="match status" value="1"/>
</dbReference>
<dbReference type="Pfam" id="PF00931">
    <property type="entry name" value="NB-ARC"/>
    <property type="match status" value="1"/>
</dbReference>
<keyword evidence="3" id="KW-0677">Repeat</keyword>
<dbReference type="PaxDb" id="3702-AT5G46260.1"/>
<dbReference type="SUPFAM" id="SSF52058">
    <property type="entry name" value="L domain-like"/>
    <property type="match status" value="1"/>
</dbReference>
<dbReference type="Araport" id="AT5G46260"/>
<dbReference type="HOGENOM" id="CLU_001561_0_1_1"/>
<reference evidence="13" key="5">
    <citation type="journal article" date="2017" name="Plant J.">
        <title>Araport11: a complete reannotation of the Arabidopsis thaliana reference genome.</title>
        <authorList>
            <person name="Cheng C.Y."/>
            <person name="Krishnakumar V."/>
            <person name="Chan A.P."/>
            <person name="Thibaud-Nissen F."/>
            <person name="Schobel S."/>
            <person name="Town C.D."/>
        </authorList>
    </citation>
    <scope>GENOME REANNOTATION</scope>
    <source>
        <strain evidence="13">cv. Columbia</strain>
    </source>
</reference>
<dbReference type="Gene3D" id="1.10.8.430">
    <property type="entry name" value="Helical domain of apoptotic protease-activating factors"/>
    <property type="match status" value="1"/>
</dbReference>
<evidence type="ECO:0000256" key="7">
    <source>
        <dbReference type="ARBA" id="ARBA00047304"/>
    </source>
</evidence>
<dbReference type="InterPro" id="IPR027417">
    <property type="entry name" value="P-loop_NTPase"/>
</dbReference>
<keyword evidence="2" id="KW-0433">Leucine-rich repeat</keyword>
<dbReference type="SUPFAM" id="SSF52540">
    <property type="entry name" value="P-loop containing nucleoside triphosphate hydrolases"/>
    <property type="match status" value="1"/>
</dbReference>
<dbReference type="ProteomicsDB" id="185374"/>
<evidence type="ECO:0000313" key="11">
    <source>
        <dbReference type="EMBL" id="AED95360.1"/>
    </source>
</evidence>
<feature type="domain" description="TIR" evidence="9">
    <location>
        <begin position="10"/>
        <end position="171"/>
    </location>
</feature>
<dbReference type="Gene3D" id="3.40.50.300">
    <property type="entry name" value="P-loop containing nucleotide triphosphate hydrolases"/>
    <property type="match status" value="1"/>
</dbReference>
<dbReference type="AlphaFoldDB" id="Q9FL35"/>
<keyword evidence="13" id="KW-1185">Reference proteome</keyword>
<dbReference type="InterPro" id="IPR044974">
    <property type="entry name" value="Disease_R_plants"/>
</dbReference>
<reference evidence="12" key="1">
    <citation type="journal article" date="1998" name="DNA Res.">
        <title>Structural analysis of Arabidopsis thaliana chromosome 5. V. Sequence features of the regions of 1,381,565 bp covered by twenty one physically assigned P1 and TAC clones.</title>
        <authorList>
            <person name="Kaneko T."/>
            <person name="Kotani H."/>
            <person name="Nakamura Y."/>
            <person name="Sato S."/>
            <person name="Asamizu E."/>
            <person name="Miyajima N."/>
            <person name="Tabata S."/>
        </authorList>
    </citation>
    <scope>NUCLEOTIDE SEQUENCE [LARGE SCALE GENOMIC DNA]</scope>
</reference>
<dbReference type="SMART" id="SM00255">
    <property type="entry name" value="TIR"/>
    <property type="match status" value="1"/>
</dbReference>
<evidence type="ECO:0000256" key="5">
    <source>
        <dbReference type="ARBA" id="ARBA00022821"/>
    </source>
</evidence>
<dbReference type="InterPro" id="IPR042197">
    <property type="entry name" value="Apaf_helical"/>
</dbReference>
<dbReference type="GO" id="GO:0006952">
    <property type="term" value="P:defense response"/>
    <property type="evidence" value="ECO:0007669"/>
    <property type="project" value="UniProtKB-KW"/>
</dbReference>
<dbReference type="Gene3D" id="3.40.50.10140">
    <property type="entry name" value="Toll/interleukin-1 receptor homology (TIR) domain"/>
    <property type="match status" value="1"/>
</dbReference>
<dbReference type="GO" id="GO:0043531">
    <property type="term" value="F:ADP binding"/>
    <property type="evidence" value="ECO:0007669"/>
    <property type="project" value="InterPro"/>
</dbReference>
<dbReference type="OMA" id="IPLWVED"/>
<comment type="catalytic activity">
    <reaction evidence="7">
        <text>NAD(+) + H2O = ADP-D-ribose + nicotinamide + H(+)</text>
        <dbReference type="Rhea" id="RHEA:16301"/>
        <dbReference type="ChEBI" id="CHEBI:15377"/>
        <dbReference type="ChEBI" id="CHEBI:15378"/>
        <dbReference type="ChEBI" id="CHEBI:17154"/>
        <dbReference type="ChEBI" id="CHEBI:57540"/>
        <dbReference type="ChEBI" id="CHEBI:57967"/>
        <dbReference type="EC" id="3.2.2.6"/>
    </reaction>
    <physiologicalReaction direction="left-to-right" evidence="7">
        <dbReference type="Rhea" id="RHEA:16302"/>
    </physiologicalReaction>
</comment>
<dbReference type="GeneID" id="834668"/>
<dbReference type="Gene3D" id="3.80.10.10">
    <property type="entry name" value="Ribonuclease Inhibitor"/>
    <property type="match status" value="2"/>
</dbReference>
<dbReference type="EMBL" id="CP002688">
    <property type="protein sequence ID" value="AED95360.1"/>
    <property type="molecule type" value="Genomic_DNA"/>
</dbReference>
<dbReference type="InterPro" id="IPR058192">
    <property type="entry name" value="WHD_ROQ1-like"/>
</dbReference>
<dbReference type="InterPro" id="IPR035897">
    <property type="entry name" value="Toll_tir_struct_dom_sf"/>
</dbReference>
<dbReference type="Pfam" id="PF01582">
    <property type="entry name" value="TIR"/>
    <property type="match status" value="1"/>
</dbReference>
<dbReference type="RefSeq" id="NP_199438.1">
    <property type="nucleotide sequence ID" value="NM_123995.2"/>
</dbReference>
<dbReference type="PRINTS" id="PR00364">
    <property type="entry name" value="DISEASERSIST"/>
</dbReference>